<dbReference type="GO" id="GO:0004523">
    <property type="term" value="F:RNA-DNA hybrid ribonuclease activity"/>
    <property type="evidence" value="ECO:0007669"/>
    <property type="project" value="InterPro"/>
</dbReference>
<dbReference type="Proteomes" id="UP000242715">
    <property type="component" value="Unassembled WGS sequence"/>
</dbReference>
<dbReference type="CDD" id="cd06222">
    <property type="entry name" value="RNase_H_like"/>
    <property type="match status" value="1"/>
</dbReference>
<evidence type="ECO:0000313" key="3">
    <source>
        <dbReference type="EMBL" id="GAU44585.1"/>
    </source>
</evidence>
<dbReference type="PROSITE" id="PS50879">
    <property type="entry name" value="RNASE_H_1"/>
    <property type="match status" value="1"/>
</dbReference>
<gene>
    <name evidence="3" type="ORF">TSUD_136320</name>
</gene>
<dbReference type="GO" id="GO:0003676">
    <property type="term" value="F:nucleic acid binding"/>
    <property type="evidence" value="ECO:0007669"/>
    <property type="project" value="InterPro"/>
</dbReference>
<dbReference type="InterPro" id="IPR036397">
    <property type="entry name" value="RNaseH_sf"/>
</dbReference>
<organism evidence="3 4">
    <name type="scientific">Trifolium subterraneum</name>
    <name type="common">Subterranean clover</name>
    <dbReference type="NCBI Taxonomy" id="3900"/>
    <lineage>
        <taxon>Eukaryota</taxon>
        <taxon>Viridiplantae</taxon>
        <taxon>Streptophyta</taxon>
        <taxon>Embryophyta</taxon>
        <taxon>Tracheophyta</taxon>
        <taxon>Spermatophyta</taxon>
        <taxon>Magnoliopsida</taxon>
        <taxon>eudicotyledons</taxon>
        <taxon>Gunneridae</taxon>
        <taxon>Pentapetalae</taxon>
        <taxon>rosids</taxon>
        <taxon>fabids</taxon>
        <taxon>Fabales</taxon>
        <taxon>Fabaceae</taxon>
        <taxon>Papilionoideae</taxon>
        <taxon>50 kb inversion clade</taxon>
        <taxon>NPAAA clade</taxon>
        <taxon>Hologalegina</taxon>
        <taxon>IRL clade</taxon>
        <taxon>Trifolieae</taxon>
        <taxon>Trifolium</taxon>
    </lineage>
</organism>
<dbReference type="SUPFAM" id="SSF53098">
    <property type="entry name" value="Ribonuclease H-like"/>
    <property type="match status" value="1"/>
</dbReference>
<evidence type="ECO:0000259" key="2">
    <source>
        <dbReference type="PROSITE" id="PS50879"/>
    </source>
</evidence>
<dbReference type="InterPro" id="IPR053151">
    <property type="entry name" value="RNase_H-like"/>
</dbReference>
<feature type="domain" description="RNase H type-1" evidence="2">
    <location>
        <begin position="84"/>
        <end position="214"/>
    </location>
</feature>
<evidence type="ECO:0000313" key="4">
    <source>
        <dbReference type="Proteomes" id="UP000242715"/>
    </source>
</evidence>
<evidence type="ECO:0000256" key="1">
    <source>
        <dbReference type="SAM" id="MobiDB-lite"/>
    </source>
</evidence>
<dbReference type="Gene3D" id="3.30.420.10">
    <property type="entry name" value="Ribonuclease H-like superfamily/Ribonuclease H"/>
    <property type="match status" value="1"/>
</dbReference>
<dbReference type="InterPro" id="IPR002156">
    <property type="entry name" value="RNaseH_domain"/>
</dbReference>
<dbReference type="EMBL" id="DF974056">
    <property type="protein sequence ID" value="GAU44585.1"/>
    <property type="molecule type" value="Genomic_DNA"/>
</dbReference>
<accession>A0A2Z6P8J8</accession>
<dbReference type="OrthoDB" id="1432796at2759"/>
<dbReference type="PANTHER" id="PTHR47723:SF19">
    <property type="entry name" value="POLYNUCLEOTIDYL TRANSFERASE, RIBONUCLEASE H-LIKE SUPERFAMILY PROTEIN"/>
    <property type="match status" value="1"/>
</dbReference>
<reference evidence="4" key="1">
    <citation type="journal article" date="2017" name="Front. Plant Sci.">
        <title>Climate Clever Clovers: New Paradigm to Reduce the Environmental Footprint of Ruminants by Breeding Low Methanogenic Forages Utilizing Haplotype Variation.</title>
        <authorList>
            <person name="Kaur P."/>
            <person name="Appels R."/>
            <person name="Bayer P.E."/>
            <person name="Keeble-Gagnere G."/>
            <person name="Wang J."/>
            <person name="Hirakawa H."/>
            <person name="Shirasawa K."/>
            <person name="Vercoe P."/>
            <person name="Stefanova K."/>
            <person name="Durmic Z."/>
            <person name="Nichols P."/>
            <person name="Revell C."/>
            <person name="Isobe S.N."/>
            <person name="Edwards D."/>
            <person name="Erskine W."/>
        </authorList>
    </citation>
    <scope>NUCLEOTIDE SEQUENCE [LARGE SCALE GENOMIC DNA]</scope>
    <source>
        <strain evidence="4">cv. Daliak</strain>
    </source>
</reference>
<feature type="region of interest" description="Disordered" evidence="1">
    <location>
        <begin position="1"/>
        <end position="24"/>
    </location>
</feature>
<dbReference type="Pfam" id="PF13456">
    <property type="entry name" value="RVT_3"/>
    <property type="match status" value="1"/>
</dbReference>
<proteinExistence type="predicted"/>
<dbReference type="InterPro" id="IPR046796">
    <property type="entry name" value="Transposase_32_dom"/>
</dbReference>
<protein>
    <recommendedName>
        <fullName evidence="2">RNase H type-1 domain-containing protein</fullName>
    </recommendedName>
</protein>
<name>A0A2Z6P8J8_TRISU</name>
<dbReference type="PANTHER" id="PTHR47723">
    <property type="entry name" value="OS05G0353850 PROTEIN"/>
    <property type="match status" value="1"/>
</dbReference>
<dbReference type="AlphaFoldDB" id="A0A2Z6P8J8"/>
<dbReference type="InterPro" id="IPR012337">
    <property type="entry name" value="RNaseH-like_sf"/>
</dbReference>
<sequence length="668" mass="75547">MLRIAQARAPNPERTPQPGDLNHPTVQRFRVHKPSKSQLKVNSGQQAVSLLRAAQQSEEQVEKAARHAAVIPKPPRWVIWNPSRDVGFVLNVDDSCLGDSSRADFGCLIREGDDSWIIGFNGFLGISNNTFAELMAVFNGLKIARERGYTRIHCFSDSQTVVDAISKDLNFFHCYAAVIASIKDLLQLDWEVHISHSLREGNASADFLAKLGSANEDKLTFWESPPAEMESILQSDALRVLHPHVQPLVLESQKLWMQMLGSPGMLGRKNGSMLQDNKRERRHISTQNLKALEPRTLVPKRNESTEWFYHSVISVQRWPYVYNRRLGLERELSNEALKNKDVMNLIKKAGLRRTVIEFGDCFEKLVKEFMTNIPEECDDPMSTEYLKVYVRGKCVNFSPTIINKCLGRSEEPQLELEVADNEVCRSITANQVKVWPKKGKLSSTKLTPMYVILNRIRAANWVPTSHTSDVATGLARFIYVIDNELAYEFGTYIFERIMKEAKTFAAKWPILFPILLCGIILNQHPKIIRDDIACKRDPPLTISAKMLKGLNVVANVRTSSTAMTGKMTRKYMIAQLKKNMSKLNVIIAALELEEGQTVEDIDVDVDLYYVCGQDYKNPLQVSDVFIFLEQVARRSSVETLCLKLGPHVPEFQAGLSSEDPSRGVITQV</sequence>
<keyword evidence="4" id="KW-1185">Reference proteome</keyword>
<dbReference type="Pfam" id="PF20167">
    <property type="entry name" value="Transposase_32"/>
    <property type="match status" value="1"/>
</dbReference>
<dbReference type="InterPro" id="IPR044730">
    <property type="entry name" value="RNase_H-like_dom_plant"/>
</dbReference>